<dbReference type="InterPro" id="IPR000572">
    <property type="entry name" value="OxRdtase_Mopterin-bd_dom"/>
</dbReference>
<gene>
    <name evidence="7" type="ORF">Sps_00039</name>
</gene>
<keyword evidence="4" id="KW-0560">Oxidoreductase</keyword>
<dbReference type="SUPFAM" id="SSF81296">
    <property type="entry name" value="E set domains"/>
    <property type="match status" value="1"/>
</dbReference>
<feature type="domain" description="Moybdenum cofactor oxidoreductase dimerisation" evidence="6">
    <location>
        <begin position="289"/>
        <end position="407"/>
    </location>
</feature>
<dbReference type="SUPFAM" id="SSF56524">
    <property type="entry name" value="Oxidoreductase molybdopterin-binding domain"/>
    <property type="match status" value="1"/>
</dbReference>
<dbReference type="STRING" id="225848.Sps_00039"/>
<dbReference type="RefSeq" id="WP_077750633.1">
    <property type="nucleotide sequence ID" value="NZ_CP014782.1"/>
</dbReference>
<dbReference type="Proteomes" id="UP000189545">
    <property type="component" value="Chromosome"/>
</dbReference>
<evidence type="ECO:0000313" key="8">
    <source>
        <dbReference type="Proteomes" id="UP000189545"/>
    </source>
</evidence>
<comment type="cofactor">
    <cofactor evidence="1">
        <name>Mo-molybdopterin</name>
        <dbReference type="ChEBI" id="CHEBI:71302"/>
    </cofactor>
</comment>
<dbReference type="AlphaFoldDB" id="A0A1S6HID4"/>
<keyword evidence="2" id="KW-0500">Molybdenum</keyword>
<reference evidence="7 8" key="1">
    <citation type="submission" date="2016-03" db="EMBL/GenBank/DDBJ databases">
        <title>Complete genome sequence of Shewanella psychrophila WP2, a deep sea bacterium isolated from west Pacific sediment.</title>
        <authorList>
            <person name="Xu G."/>
            <person name="Jian H."/>
        </authorList>
    </citation>
    <scope>NUCLEOTIDE SEQUENCE [LARGE SCALE GENOMIC DNA]</scope>
    <source>
        <strain evidence="7 8">WP2</strain>
    </source>
</reference>
<dbReference type="Pfam" id="PF00174">
    <property type="entry name" value="Oxidored_molyb"/>
    <property type="match status" value="1"/>
</dbReference>
<evidence type="ECO:0000256" key="2">
    <source>
        <dbReference type="ARBA" id="ARBA00022505"/>
    </source>
</evidence>
<evidence type="ECO:0000256" key="3">
    <source>
        <dbReference type="ARBA" id="ARBA00022723"/>
    </source>
</evidence>
<dbReference type="InterPro" id="IPR014756">
    <property type="entry name" value="Ig_E-set"/>
</dbReference>
<dbReference type="PANTHER" id="PTHR19372:SF7">
    <property type="entry name" value="SULFITE OXIDASE, MITOCHONDRIAL"/>
    <property type="match status" value="1"/>
</dbReference>
<dbReference type="Gene3D" id="2.60.40.650">
    <property type="match status" value="1"/>
</dbReference>
<dbReference type="InterPro" id="IPR008335">
    <property type="entry name" value="Mopterin_OxRdtase_euk"/>
</dbReference>
<dbReference type="Gene3D" id="3.90.420.10">
    <property type="entry name" value="Oxidoreductase, molybdopterin-binding domain"/>
    <property type="match status" value="1"/>
</dbReference>
<dbReference type="InterPro" id="IPR005066">
    <property type="entry name" value="MoCF_OxRdtse_dimer"/>
</dbReference>
<dbReference type="GO" id="GO:0030151">
    <property type="term" value="F:molybdenum ion binding"/>
    <property type="evidence" value="ECO:0007669"/>
    <property type="project" value="InterPro"/>
</dbReference>
<evidence type="ECO:0000259" key="6">
    <source>
        <dbReference type="Pfam" id="PF03404"/>
    </source>
</evidence>
<dbReference type="KEGG" id="spsw:Sps_00039"/>
<dbReference type="PANTHER" id="PTHR19372">
    <property type="entry name" value="SULFITE REDUCTASE"/>
    <property type="match status" value="1"/>
</dbReference>
<dbReference type="PROSITE" id="PS51318">
    <property type="entry name" value="TAT"/>
    <property type="match status" value="1"/>
</dbReference>
<evidence type="ECO:0000259" key="5">
    <source>
        <dbReference type="Pfam" id="PF00174"/>
    </source>
</evidence>
<dbReference type="OrthoDB" id="9795587at2"/>
<keyword evidence="3" id="KW-0479">Metal-binding</keyword>
<dbReference type="GO" id="GO:0006790">
    <property type="term" value="P:sulfur compound metabolic process"/>
    <property type="evidence" value="ECO:0007669"/>
    <property type="project" value="TreeGrafter"/>
</dbReference>
<protein>
    <submittedName>
        <fullName evidence="7">Sulfite oxidase-like oxidoreductase</fullName>
    </submittedName>
</protein>
<dbReference type="GO" id="GO:0008482">
    <property type="term" value="F:sulfite oxidase activity"/>
    <property type="evidence" value="ECO:0007669"/>
    <property type="project" value="TreeGrafter"/>
</dbReference>
<dbReference type="InterPro" id="IPR006311">
    <property type="entry name" value="TAT_signal"/>
</dbReference>
<feature type="domain" description="Oxidoreductase molybdopterin-binding" evidence="5">
    <location>
        <begin position="95"/>
        <end position="262"/>
    </location>
</feature>
<proteinExistence type="predicted"/>
<dbReference type="GO" id="GO:0020037">
    <property type="term" value="F:heme binding"/>
    <property type="evidence" value="ECO:0007669"/>
    <property type="project" value="TreeGrafter"/>
</dbReference>
<dbReference type="Pfam" id="PF03404">
    <property type="entry name" value="Mo-co_dimer"/>
    <property type="match status" value="1"/>
</dbReference>
<organism evidence="7 8">
    <name type="scientific">Shewanella psychrophila</name>
    <dbReference type="NCBI Taxonomy" id="225848"/>
    <lineage>
        <taxon>Bacteria</taxon>
        <taxon>Pseudomonadati</taxon>
        <taxon>Pseudomonadota</taxon>
        <taxon>Gammaproteobacteria</taxon>
        <taxon>Alteromonadales</taxon>
        <taxon>Shewanellaceae</taxon>
        <taxon>Shewanella</taxon>
    </lineage>
</organism>
<dbReference type="InterPro" id="IPR036374">
    <property type="entry name" value="OxRdtase_Mopterin-bd_sf"/>
</dbReference>
<evidence type="ECO:0000256" key="4">
    <source>
        <dbReference type="ARBA" id="ARBA00023002"/>
    </source>
</evidence>
<dbReference type="EMBL" id="CP014782">
    <property type="protein sequence ID" value="AQS35264.1"/>
    <property type="molecule type" value="Genomic_DNA"/>
</dbReference>
<keyword evidence="8" id="KW-1185">Reference proteome</keyword>
<dbReference type="PRINTS" id="PR00407">
    <property type="entry name" value="EUMOPTERIN"/>
</dbReference>
<dbReference type="GO" id="GO:0043546">
    <property type="term" value="F:molybdopterin cofactor binding"/>
    <property type="evidence" value="ECO:0007669"/>
    <property type="project" value="TreeGrafter"/>
</dbReference>
<name>A0A1S6HID4_9GAMM</name>
<sequence>MSLDRRAFIKGAIATSAVAILPVKWVFAGNMPLGMASLDISSLTWSKAEDLPDYFTVLNTKPLNAYPAEHMLDKAVTPGDVAFIRWNGQMPDFKAMDLKTWTFKVDGESVKTPKTYTLDELKQRFKHHTRRLVLECGGNSRVNFFPGTKGNQWNNAAVYCSEWTGVLVRDVLYDCGIKEDAVYTGHHGIDKHLSGHGEAISRGVPIDAALSDDALIAWSMNGEDIPYMHGYPLRIVFGGRPASVSQKCAVGISVRNKVHDGHKMAAPAYQVPKYPVAPGEKVDNKDFEIIEQMIVKSLITFPESGTEMKLGKKTVLRGHAWAGLREVIKVEVSYDYGTRWHIVELEKPKNATAWQQWQTELDLPEQGYYEIWARATDSEGDTQPVVQPQWNPKGYMFNGCHRIAVRVV</sequence>
<evidence type="ECO:0000313" key="7">
    <source>
        <dbReference type="EMBL" id="AQS35264.1"/>
    </source>
</evidence>
<evidence type="ECO:0000256" key="1">
    <source>
        <dbReference type="ARBA" id="ARBA00001924"/>
    </source>
</evidence>
<dbReference type="CDD" id="cd02110">
    <property type="entry name" value="SO_family_Moco_dimer"/>
    <property type="match status" value="1"/>
</dbReference>
<accession>A0A1S6HID4</accession>